<dbReference type="InterPro" id="IPR038381">
    <property type="entry name" value="HobA_sf"/>
</dbReference>
<proteinExistence type="predicted"/>
<dbReference type="Proteomes" id="UP000031662">
    <property type="component" value="Chromosome"/>
</dbReference>
<dbReference type="AlphaFoldDB" id="A0A060PSN6"/>
<dbReference type="Gene3D" id="3.40.50.11670">
    <property type="entry name" value="DNA replication regulator HobA"/>
    <property type="match status" value="1"/>
</dbReference>
<organism evidence="1 2">
    <name type="scientific">Helicobacter pylori NY40</name>
    <dbReference type="NCBI Taxonomy" id="1426844"/>
    <lineage>
        <taxon>Bacteria</taxon>
        <taxon>Pseudomonadati</taxon>
        <taxon>Campylobacterota</taxon>
        <taxon>Epsilonproteobacteria</taxon>
        <taxon>Campylobacterales</taxon>
        <taxon>Helicobacteraceae</taxon>
        <taxon>Helicobacter</taxon>
    </lineage>
</organism>
<protein>
    <submittedName>
        <fullName evidence="1">DnaA initiator-associating factor for replication initiation HobA</fullName>
    </submittedName>
</protein>
<dbReference type="HOGENOM" id="CLU_127636_0_0_7"/>
<evidence type="ECO:0000313" key="1">
    <source>
        <dbReference type="EMBL" id="BAO97243.1"/>
    </source>
</evidence>
<gene>
    <name evidence="1" type="ORF">NY40_0220</name>
</gene>
<accession>A0A060PSN6</accession>
<dbReference type="InterPro" id="IPR021011">
    <property type="entry name" value="HobA"/>
</dbReference>
<evidence type="ECO:0000313" key="2">
    <source>
        <dbReference type="Proteomes" id="UP000031662"/>
    </source>
</evidence>
<reference evidence="1 2" key="1">
    <citation type="submission" date="2013-11" db="EMBL/GenBank/DDBJ databases">
        <title>Estimation of Helicobacter pylori bacteriophage ecology using H. pylori isolates.</title>
        <authorList>
            <person name="Uchiyama J."/>
            <person name="Takemura-Uchiyama I."/>
            <person name="Ujihara T."/>
            <person name="Matsuzaki S."/>
        </authorList>
    </citation>
    <scope>NUCLEOTIDE SEQUENCE [LARGE SCALE GENOMIC DNA]</scope>
    <source>
        <strain evidence="1 2">NY40</strain>
    </source>
</reference>
<dbReference type="EMBL" id="AP014523">
    <property type="protein sequence ID" value="BAO97243.1"/>
    <property type="molecule type" value="Genomic_DNA"/>
</dbReference>
<dbReference type="Pfam" id="PF12163">
    <property type="entry name" value="HobA"/>
    <property type="match status" value="1"/>
</dbReference>
<sequence>MKNFYDWIKEFVRDQGEFIAQQSGWLELERSSYAKLIAQTISHVLNGGSLLVSADSSRHWFLNYILSNLNPKDLKERPLLSVIDFNASSFYPKNDANLSLATIEMTYQNPMFWHVGKIENEGLKTLLLSKIPSFLWLFEELKEDCLLLKEHDSLLDYKLLQLFKLFENALFSVLYNKVTL</sequence>
<dbReference type="RefSeq" id="WP_000788235.1">
    <property type="nucleotide sequence ID" value="NZ_AP014523.1"/>
</dbReference>
<name>A0A060PSN6_HELPX</name>